<dbReference type="Proteomes" id="UP000198702">
    <property type="component" value="Unassembled WGS sequence"/>
</dbReference>
<gene>
    <name evidence="1" type="ORF">SAMN04487751_0959</name>
</gene>
<protein>
    <submittedName>
        <fullName evidence="1">Uncharacterized protein</fullName>
    </submittedName>
</protein>
<comment type="caution">
    <text evidence="1">The sequence shown here is derived from an EMBL/GenBank/DDBJ whole genome shotgun (WGS) entry which is preliminary data.</text>
</comment>
<dbReference type="AlphaFoldDB" id="A0A7Z7CZN5"/>
<name>A0A7Z7CZN5_9MICO</name>
<evidence type="ECO:0000313" key="1">
    <source>
        <dbReference type="EMBL" id="SFI29784.1"/>
    </source>
</evidence>
<accession>A0A7Z7CZN5</accession>
<dbReference type="RefSeq" id="WP_028495509.1">
    <property type="nucleotide sequence ID" value="NZ_FOQZ01000001.1"/>
</dbReference>
<reference evidence="1 2" key="1">
    <citation type="submission" date="2016-10" db="EMBL/GenBank/DDBJ databases">
        <authorList>
            <person name="Varghese N."/>
            <person name="Submissions S."/>
        </authorList>
    </citation>
    <scope>NUCLEOTIDE SEQUENCE [LARGE SCALE GENOMIC DNA]</scope>
    <source>
        <strain evidence="1 2">UNC380MFSha3.1</strain>
    </source>
</reference>
<proteinExistence type="predicted"/>
<organism evidence="1 2">
    <name type="scientific">Microbacterium saccharophilum</name>
    <dbReference type="NCBI Taxonomy" id="1213358"/>
    <lineage>
        <taxon>Bacteria</taxon>
        <taxon>Bacillati</taxon>
        <taxon>Actinomycetota</taxon>
        <taxon>Actinomycetes</taxon>
        <taxon>Micrococcales</taxon>
        <taxon>Microbacteriaceae</taxon>
        <taxon>Microbacterium</taxon>
    </lineage>
</organism>
<evidence type="ECO:0000313" key="2">
    <source>
        <dbReference type="Proteomes" id="UP000198702"/>
    </source>
</evidence>
<dbReference type="EMBL" id="FOQZ01000001">
    <property type="protein sequence ID" value="SFI29784.1"/>
    <property type="molecule type" value="Genomic_DNA"/>
</dbReference>
<sequence length="69" mass="7569">MTAVIAPRTLARATWFERALLTTSDRIDAFVLARLERRVAFSRPARTVVSALDVRATASTYGFGGRLNG</sequence>